<reference evidence="2" key="2">
    <citation type="submission" date="2021-05" db="EMBL/GenBank/DDBJ databases">
        <authorList>
            <person name="Pain A."/>
        </authorList>
    </citation>
    <scope>NUCLEOTIDE SEQUENCE</scope>
    <source>
        <strain evidence="2">1802A</strain>
    </source>
</reference>
<gene>
    <name evidence="2" type="ORF">X943_001333</name>
</gene>
<feature type="chain" id="PRO_5042168981" evidence="1">
    <location>
        <begin position="18"/>
        <end position="789"/>
    </location>
</feature>
<feature type="signal peptide" evidence="1">
    <location>
        <begin position="1"/>
        <end position="17"/>
    </location>
</feature>
<reference evidence="2" key="1">
    <citation type="journal article" date="2014" name="Nucleic Acids Res.">
        <title>The evolutionary dynamics of variant antigen genes in Babesia reveal a history of genomic innovation underlying host-parasite interaction.</title>
        <authorList>
            <person name="Jackson A.P."/>
            <person name="Otto T.D."/>
            <person name="Darby A."/>
            <person name="Ramaprasad A."/>
            <person name="Xia D."/>
            <person name="Echaide I.E."/>
            <person name="Farber M."/>
            <person name="Gahlot S."/>
            <person name="Gamble J."/>
            <person name="Gupta D."/>
            <person name="Gupta Y."/>
            <person name="Jackson L."/>
            <person name="Malandrin L."/>
            <person name="Malas T.B."/>
            <person name="Moussa E."/>
            <person name="Nair M."/>
            <person name="Reid A.J."/>
            <person name="Sanders M."/>
            <person name="Sharma J."/>
            <person name="Tracey A."/>
            <person name="Quail M.A."/>
            <person name="Weir W."/>
            <person name="Wastling J.M."/>
            <person name="Hall N."/>
            <person name="Willadsen P."/>
            <person name="Lingelbach K."/>
            <person name="Shiels B."/>
            <person name="Tait A."/>
            <person name="Berriman M."/>
            <person name="Allred D.R."/>
            <person name="Pain A."/>
        </authorList>
    </citation>
    <scope>NUCLEOTIDE SEQUENCE</scope>
    <source>
        <strain evidence="2">1802A</strain>
    </source>
</reference>
<name>A0AAD9G5F2_BABDI</name>
<comment type="caution">
    <text evidence="2">The sequence shown here is derived from an EMBL/GenBank/DDBJ whole genome shotgun (WGS) entry which is preliminary data.</text>
</comment>
<keyword evidence="1" id="KW-0732">Signal</keyword>
<organism evidence="2 3">
    <name type="scientific">Babesia divergens</name>
    <dbReference type="NCBI Taxonomy" id="32595"/>
    <lineage>
        <taxon>Eukaryota</taxon>
        <taxon>Sar</taxon>
        <taxon>Alveolata</taxon>
        <taxon>Apicomplexa</taxon>
        <taxon>Aconoidasida</taxon>
        <taxon>Piroplasmida</taxon>
        <taxon>Babesiidae</taxon>
        <taxon>Babesia</taxon>
    </lineage>
</organism>
<accession>A0AAD9G5F2</accession>
<evidence type="ECO:0000313" key="2">
    <source>
        <dbReference type="EMBL" id="KAK1932148.1"/>
    </source>
</evidence>
<evidence type="ECO:0000256" key="1">
    <source>
        <dbReference type="SAM" id="SignalP"/>
    </source>
</evidence>
<proteinExistence type="predicted"/>
<keyword evidence="3" id="KW-1185">Reference proteome</keyword>
<dbReference type="Proteomes" id="UP001195914">
    <property type="component" value="Unassembled WGS sequence"/>
</dbReference>
<protein>
    <submittedName>
        <fullName evidence="2">Variant erythrocyte surface antigen-1, beta subunit</fullName>
    </submittedName>
</protein>
<sequence>MFFIPSCCPGWLRISLCLSVPRTLRSVLTGSLEPLRGIRLVCYMYYTDVFVGTDNIEKLKNALEAELKGFNNSNALTQLVHGLCLFMGYPSCLCSLKANVDKSLKNISKKLLKDSEAVQSCVNLKPLNLNCSSCNSKKILCKCCVIQSIKAVKKCGCIKTGGSKDKCHCKDSDVSCAKVLSGLEACLHLQCLQSDMNEICECKADSECCKTGQCNGVSKVSCGFCQNLQTPKDYTVTGLGLLRPSPIRLAGRLEKFFGSSRKGSPPCGCKCGSGPSCCCLACDSSKNCSSPNSCFCSSSGQCSCASKLKPPKDCPCKTFCSKIKDVKVLANSSEMTCCSKGAQCHCSLTGSGSNCTPNCCVVEDKSGAGSDHYQHSVKCMLRRVVKFFASFDPSSKNCSKLCCEIFCVLKICEFLKGFYNKGNKNVCWTCKKGAQKNQCNGSTLTSGSSTSCCNGTAGCKSGNCCQGCQDCDAIKFSRALQKLQYSGPCGLDLYRLLKDLLNFCSNVMAPNQDFIHDTVLKAVKDCSKCKKSAENSSGWSACQCSSSSSSCKACPKLLENSKLMSILRHGYVSSYDSSSAKWEDLCQKLSSQCCVDPKTKSKNPSCSKCPCPSPSFPLTSSQSCDGSCCENCDVRKAAKIFLGMLPCLYYGLKILHDRSKYGSGFAGWHDITMDSKGLPSSDLAKFFYAWGYDLRPLKNKKGSEFFPLLDSLSTLKVLEKFSTLVTDKYFVPSRSPSPSTSDPSPPTTVRQMLLWLYGLRFQKHFSDIVENSKSLCSPFGNSFNSDAFC</sequence>
<evidence type="ECO:0000313" key="3">
    <source>
        <dbReference type="Proteomes" id="UP001195914"/>
    </source>
</evidence>
<feature type="non-terminal residue" evidence="2">
    <location>
        <position position="789"/>
    </location>
</feature>
<dbReference type="EMBL" id="JAHBMH010000078">
    <property type="protein sequence ID" value="KAK1932148.1"/>
    <property type="molecule type" value="Genomic_DNA"/>
</dbReference>
<dbReference type="AlphaFoldDB" id="A0AAD9G5F2"/>